<protein>
    <submittedName>
        <fullName evidence="1">Uncharacterized protein</fullName>
    </submittedName>
</protein>
<evidence type="ECO:0000313" key="1">
    <source>
        <dbReference type="EMBL" id="KXT09473.1"/>
    </source>
</evidence>
<reference evidence="1 2" key="1">
    <citation type="submission" date="2015-07" db="EMBL/GenBank/DDBJ databases">
        <title>Comparative genomics of the Sigatoka disease complex on banana suggests a link between parallel evolutionary changes in Pseudocercospora fijiensis and Pseudocercospora eumusae and increased virulence on the banana host.</title>
        <authorList>
            <person name="Chang T.-C."/>
            <person name="Salvucci A."/>
            <person name="Crous P.W."/>
            <person name="Stergiopoulos I."/>
        </authorList>
    </citation>
    <scope>NUCLEOTIDE SEQUENCE [LARGE SCALE GENOMIC DNA]</scope>
    <source>
        <strain evidence="1 2">CBS 116634</strain>
    </source>
</reference>
<dbReference type="AlphaFoldDB" id="A0A139I404"/>
<gene>
    <name evidence="1" type="ORF">AC579_8678</name>
</gene>
<sequence length="146" mass="15703">MFALRAELGFDSCTSGPRAVAFLMFRVHLHRLKIRLDTCAMMGTCLGVPQEYVGPKCRMQSPTLFGATLPSAILHNAISGTPSTSLTGVWNIASNGGLPVCKAPSILRLSGAALPHRRSLRLPIRTPLVPLSMEYKSSLRSKARAG</sequence>
<name>A0A139I404_9PEZI</name>
<comment type="caution">
    <text evidence="1">The sequence shown here is derived from an EMBL/GenBank/DDBJ whole genome shotgun (WGS) entry which is preliminary data.</text>
</comment>
<proteinExistence type="predicted"/>
<accession>A0A139I404</accession>
<dbReference type="Proteomes" id="UP000073492">
    <property type="component" value="Unassembled WGS sequence"/>
</dbReference>
<evidence type="ECO:0000313" key="2">
    <source>
        <dbReference type="Proteomes" id="UP000073492"/>
    </source>
</evidence>
<organism evidence="1 2">
    <name type="scientific">Pseudocercospora musae</name>
    <dbReference type="NCBI Taxonomy" id="113226"/>
    <lineage>
        <taxon>Eukaryota</taxon>
        <taxon>Fungi</taxon>
        <taxon>Dikarya</taxon>
        <taxon>Ascomycota</taxon>
        <taxon>Pezizomycotina</taxon>
        <taxon>Dothideomycetes</taxon>
        <taxon>Dothideomycetidae</taxon>
        <taxon>Mycosphaerellales</taxon>
        <taxon>Mycosphaerellaceae</taxon>
        <taxon>Pseudocercospora</taxon>
    </lineage>
</organism>
<dbReference type="EMBL" id="LFZO01000339">
    <property type="protein sequence ID" value="KXT09473.1"/>
    <property type="molecule type" value="Genomic_DNA"/>
</dbReference>
<keyword evidence="2" id="KW-1185">Reference proteome</keyword>